<gene>
    <name evidence="5" type="ORF">A2934_02905</name>
</gene>
<dbReference type="PANTHER" id="PTHR33991:SF1">
    <property type="entry name" value="DNA REPAIR PROTEIN RECO"/>
    <property type="match status" value="1"/>
</dbReference>
<evidence type="ECO:0000256" key="1">
    <source>
        <dbReference type="ARBA" id="ARBA00022763"/>
    </source>
</evidence>
<keyword evidence="2" id="KW-0233">DNA recombination</keyword>
<feature type="domain" description="DNA replication/recombination mediator RecO N-terminal" evidence="4">
    <location>
        <begin position="1"/>
        <end position="77"/>
    </location>
</feature>
<dbReference type="EMBL" id="MHQO01000003">
    <property type="protein sequence ID" value="OHA07798.1"/>
    <property type="molecule type" value="Genomic_DNA"/>
</dbReference>
<dbReference type="SUPFAM" id="SSF50249">
    <property type="entry name" value="Nucleic acid-binding proteins"/>
    <property type="match status" value="1"/>
</dbReference>
<dbReference type="GO" id="GO:0043590">
    <property type="term" value="C:bacterial nucleoid"/>
    <property type="evidence" value="ECO:0007669"/>
    <property type="project" value="TreeGrafter"/>
</dbReference>
<dbReference type="InterPro" id="IPR022572">
    <property type="entry name" value="DNA_rep/recomb_RecO_N"/>
</dbReference>
<dbReference type="Pfam" id="PF11967">
    <property type="entry name" value="RecO_N"/>
    <property type="match status" value="1"/>
</dbReference>
<name>A0A1G2L812_9BACT</name>
<evidence type="ECO:0000259" key="4">
    <source>
        <dbReference type="Pfam" id="PF11967"/>
    </source>
</evidence>
<evidence type="ECO:0000313" key="5">
    <source>
        <dbReference type="EMBL" id="OHA07798.1"/>
    </source>
</evidence>
<dbReference type="InterPro" id="IPR012340">
    <property type="entry name" value="NA-bd_OB-fold"/>
</dbReference>
<dbReference type="InterPro" id="IPR037278">
    <property type="entry name" value="ARFGAP/RecO"/>
</dbReference>
<dbReference type="InterPro" id="IPR003717">
    <property type="entry name" value="RecO"/>
</dbReference>
<evidence type="ECO:0000313" key="6">
    <source>
        <dbReference type="Proteomes" id="UP000177982"/>
    </source>
</evidence>
<accession>A0A1G2L812</accession>
<dbReference type="NCBIfam" id="TIGR00613">
    <property type="entry name" value="reco"/>
    <property type="match status" value="1"/>
</dbReference>
<sequence length="176" mass="19508">MHTTEGIILKKIPYGEAGALITVLTKDFGKITLAVQGVKKEAAKLKGHIEPMTHSAVSFVIGKNMYRATSADSIDFFPNIRSDFEKLSVVSYVINLIDANTFEERGDPRLFESVRDAFVLLDGAGGGRSEYEKILHDFHIRFLDIFGLLPPQKIGADHVRTVLANQLGVRYDIMGL</sequence>
<evidence type="ECO:0000256" key="3">
    <source>
        <dbReference type="ARBA" id="ARBA00023204"/>
    </source>
</evidence>
<proteinExistence type="predicted"/>
<evidence type="ECO:0000256" key="2">
    <source>
        <dbReference type="ARBA" id="ARBA00023172"/>
    </source>
</evidence>
<dbReference type="AlphaFoldDB" id="A0A1G2L812"/>
<dbReference type="SUPFAM" id="SSF57863">
    <property type="entry name" value="ArfGap/RecO-like zinc finger"/>
    <property type="match status" value="1"/>
</dbReference>
<dbReference type="GO" id="GO:0006310">
    <property type="term" value="P:DNA recombination"/>
    <property type="evidence" value="ECO:0007669"/>
    <property type="project" value="UniProtKB-KW"/>
</dbReference>
<dbReference type="GO" id="GO:0006302">
    <property type="term" value="P:double-strand break repair"/>
    <property type="evidence" value="ECO:0007669"/>
    <property type="project" value="TreeGrafter"/>
</dbReference>
<protein>
    <submittedName>
        <fullName evidence="5">DNA repair protein RecO</fullName>
    </submittedName>
</protein>
<dbReference type="Proteomes" id="UP000177982">
    <property type="component" value="Unassembled WGS sequence"/>
</dbReference>
<keyword evidence="1" id="KW-0227">DNA damage</keyword>
<keyword evidence="3" id="KW-0234">DNA repair</keyword>
<dbReference type="Gene3D" id="2.40.50.140">
    <property type="entry name" value="Nucleic acid-binding proteins"/>
    <property type="match status" value="1"/>
</dbReference>
<dbReference type="PANTHER" id="PTHR33991">
    <property type="entry name" value="DNA REPAIR PROTEIN RECO"/>
    <property type="match status" value="1"/>
</dbReference>
<dbReference type="Pfam" id="PF02565">
    <property type="entry name" value="RecO_C"/>
    <property type="match status" value="1"/>
</dbReference>
<comment type="caution">
    <text evidence="5">The sequence shown here is derived from an EMBL/GenBank/DDBJ whole genome shotgun (WGS) entry which is preliminary data.</text>
</comment>
<reference evidence="5 6" key="1">
    <citation type="journal article" date="2016" name="Nat. Commun.">
        <title>Thousands of microbial genomes shed light on interconnected biogeochemical processes in an aquifer system.</title>
        <authorList>
            <person name="Anantharaman K."/>
            <person name="Brown C.T."/>
            <person name="Hug L.A."/>
            <person name="Sharon I."/>
            <person name="Castelle C.J."/>
            <person name="Probst A.J."/>
            <person name="Thomas B.C."/>
            <person name="Singh A."/>
            <person name="Wilkins M.J."/>
            <person name="Karaoz U."/>
            <person name="Brodie E.L."/>
            <person name="Williams K.H."/>
            <person name="Hubbard S.S."/>
            <person name="Banfield J.F."/>
        </authorList>
    </citation>
    <scope>NUCLEOTIDE SEQUENCE [LARGE SCALE GENOMIC DNA]</scope>
</reference>
<organism evidence="5 6">
    <name type="scientific">Candidatus Sungbacteria bacterium RIFCSPLOWO2_01_FULL_47_10</name>
    <dbReference type="NCBI Taxonomy" id="1802276"/>
    <lineage>
        <taxon>Bacteria</taxon>
        <taxon>Candidatus Sungiibacteriota</taxon>
    </lineage>
</organism>